<comment type="similarity">
    <text evidence="2 11">Belongs to the peptidase C54 family.</text>
</comment>
<protein>
    <recommendedName>
        <fullName evidence="11">Cysteine protease</fullName>
        <ecNumber evidence="11">3.4.22.-</ecNumber>
    </recommendedName>
</protein>
<keyword evidence="8 11" id="KW-0653">Protein transport</keyword>
<feature type="region of interest" description="Disordered" evidence="12">
    <location>
        <begin position="1"/>
        <end position="25"/>
    </location>
</feature>
<dbReference type="Proteomes" id="UP001295684">
    <property type="component" value="Unassembled WGS sequence"/>
</dbReference>
<evidence type="ECO:0000313" key="15">
    <source>
        <dbReference type="Proteomes" id="UP001295684"/>
    </source>
</evidence>
<dbReference type="GO" id="GO:0019786">
    <property type="term" value="F:protein-phosphatidylethanolamide deconjugating activity"/>
    <property type="evidence" value="ECO:0007669"/>
    <property type="project" value="InterPro"/>
</dbReference>
<accession>A0AAD1UMW5</accession>
<dbReference type="SUPFAM" id="SSF54001">
    <property type="entry name" value="Cysteine proteinases"/>
    <property type="match status" value="1"/>
</dbReference>
<evidence type="ECO:0000256" key="6">
    <source>
        <dbReference type="ARBA" id="ARBA00022801"/>
    </source>
</evidence>
<evidence type="ECO:0000259" key="13">
    <source>
        <dbReference type="Pfam" id="PF03416"/>
    </source>
</evidence>
<comment type="caution">
    <text evidence="14">The sequence shown here is derived from an EMBL/GenBank/DDBJ whole genome shotgun (WGS) entry which is preliminary data.</text>
</comment>
<dbReference type="GO" id="GO:0035973">
    <property type="term" value="P:aggrephagy"/>
    <property type="evidence" value="ECO:0007669"/>
    <property type="project" value="TreeGrafter"/>
</dbReference>
<dbReference type="InterPro" id="IPR038765">
    <property type="entry name" value="Papain-like_cys_pep_sf"/>
</dbReference>
<comment type="function">
    <text evidence="11">Cysteine protease that plays a key role in autophagy by mediating both proteolytic activation and delipidation of ATG8 family proteins.</text>
</comment>
<evidence type="ECO:0000256" key="7">
    <source>
        <dbReference type="ARBA" id="ARBA00022807"/>
    </source>
</evidence>
<reference evidence="14" key="1">
    <citation type="submission" date="2023-07" db="EMBL/GenBank/DDBJ databases">
        <authorList>
            <consortium name="AG Swart"/>
            <person name="Singh M."/>
            <person name="Singh A."/>
            <person name="Seah K."/>
            <person name="Emmerich C."/>
        </authorList>
    </citation>
    <scope>NUCLEOTIDE SEQUENCE</scope>
    <source>
        <strain evidence="14">DP1</strain>
    </source>
</reference>
<sequence>MEKQKENFTEETNQEPQEETKKQKKGFMSMVMKSMGMGTKSPEVKYRVISYPELIDDKKTMKAYAAHIPWMTYREGFNSIDGYESDTGWGCMIRVAQMMLAFTLMKHFKYKMGPELNKTLLIQDLMKTILPLFLDNYVQYESPFSIKNIVAEGEKMINKGAGEWYGAHSISQVIKQVNDKYNSQHSTFKILTFNDGLIYKNEVDQVFTDIKENGCLIIVPLRLGLKKIDKCYYTQIKKALSHPLSAGILGGKSVYALYCIGYYNEKLITHDPHTEQETVEEVNDSTFPTFVNPHPKIISFSECDTTMAFCFFCNNQDEALSLYKTIESWESTEEDEYLICVKDQNEQVKYSYDEDNPEFDYDFELI</sequence>
<dbReference type="AlphaFoldDB" id="A0AAD1UMW5"/>
<proteinExistence type="inferred from homology"/>
<evidence type="ECO:0000256" key="11">
    <source>
        <dbReference type="RuleBase" id="RU363115"/>
    </source>
</evidence>
<dbReference type="GO" id="GO:0015031">
    <property type="term" value="P:protein transport"/>
    <property type="evidence" value="ECO:0007669"/>
    <property type="project" value="UniProtKB-KW"/>
</dbReference>
<evidence type="ECO:0000256" key="5">
    <source>
        <dbReference type="ARBA" id="ARBA00022670"/>
    </source>
</evidence>
<dbReference type="GO" id="GO:0000045">
    <property type="term" value="P:autophagosome assembly"/>
    <property type="evidence" value="ECO:0007669"/>
    <property type="project" value="TreeGrafter"/>
</dbReference>
<dbReference type="PANTHER" id="PTHR22624">
    <property type="entry name" value="CYSTEINE PROTEASE ATG4"/>
    <property type="match status" value="1"/>
</dbReference>
<dbReference type="Pfam" id="PF03416">
    <property type="entry name" value="Peptidase_C54"/>
    <property type="match status" value="1"/>
</dbReference>
<comment type="subcellular location">
    <subcellularLocation>
        <location evidence="1 11">Cytoplasm</location>
    </subcellularLocation>
</comment>
<evidence type="ECO:0000256" key="9">
    <source>
        <dbReference type="ARBA" id="ARBA00023006"/>
    </source>
</evidence>
<keyword evidence="6 11" id="KW-0378">Hydrolase</keyword>
<keyword evidence="3" id="KW-0813">Transport</keyword>
<feature type="domain" description="Peptidase C54 catalytic" evidence="13">
    <location>
        <begin position="60"/>
        <end position="321"/>
    </location>
</feature>
<evidence type="ECO:0000313" key="14">
    <source>
        <dbReference type="EMBL" id="CAI2371672.1"/>
    </source>
</evidence>
<keyword evidence="7" id="KW-0788">Thiol protease</keyword>
<evidence type="ECO:0000256" key="3">
    <source>
        <dbReference type="ARBA" id="ARBA00022448"/>
    </source>
</evidence>
<dbReference type="GO" id="GO:0000423">
    <property type="term" value="P:mitophagy"/>
    <property type="evidence" value="ECO:0007669"/>
    <property type="project" value="TreeGrafter"/>
</dbReference>
<keyword evidence="9 11" id="KW-0072">Autophagy</keyword>
<dbReference type="GO" id="GO:0005737">
    <property type="term" value="C:cytoplasm"/>
    <property type="evidence" value="ECO:0007669"/>
    <property type="project" value="UniProtKB-SubCell"/>
</dbReference>
<keyword evidence="4 11" id="KW-0963">Cytoplasm</keyword>
<dbReference type="InterPro" id="IPR005078">
    <property type="entry name" value="Peptidase_C54"/>
</dbReference>
<dbReference type="EC" id="3.4.22.-" evidence="11"/>
<dbReference type="GO" id="GO:0004197">
    <property type="term" value="F:cysteine-type endopeptidase activity"/>
    <property type="evidence" value="ECO:0007669"/>
    <property type="project" value="TreeGrafter"/>
</dbReference>
<evidence type="ECO:0000256" key="8">
    <source>
        <dbReference type="ARBA" id="ARBA00022927"/>
    </source>
</evidence>
<evidence type="ECO:0000256" key="10">
    <source>
        <dbReference type="ARBA" id="ARBA00029362"/>
    </source>
</evidence>
<dbReference type="GO" id="GO:0016485">
    <property type="term" value="P:protein processing"/>
    <property type="evidence" value="ECO:0007669"/>
    <property type="project" value="TreeGrafter"/>
</dbReference>
<keyword evidence="15" id="KW-1185">Reference proteome</keyword>
<dbReference type="PANTHER" id="PTHR22624:SF49">
    <property type="entry name" value="CYSTEINE PROTEASE"/>
    <property type="match status" value="1"/>
</dbReference>
<gene>
    <name evidence="14" type="ORF">ECRASSUSDP1_LOCUS12997</name>
</gene>
<evidence type="ECO:0000256" key="1">
    <source>
        <dbReference type="ARBA" id="ARBA00004496"/>
    </source>
</evidence>
<evidence type="ECO:0000256" key="4">
    <source>
        <dbReference type="ARBA" id="ARBA00022490"/>
    </source>
</evidence>
<evidence type="ECO:0000256" key="2">
    <source>
        <dbReference type="ARBA" id="ARBA00010958"/>
    </source>
</evidence>
<evidence type="ECO:0000256" key="12">
    <source>
        <dbReference type="SAM" id="MobiDB-lite"/>
    </source>
</evidence>
<name>A0AAD1UMW5_EUPCR</name>
<dbReference type="GO" id="GO:0034727">
    <property type="term" value="P:piecemeal microautophagy of the nucleus"/>
    <property type="evidence" value="ECO:0007669"/>
    <property type="project" value="TreeGrafter"/>
</dbReference>
<dbReference type="EMBL" id="CAMPGE010012918">
    <property type="protein sequence ID" value="CAI2371672.1"/>
    <property type="molecule type" value="Genomic_DNA"/>
</dbReference>
<comment type="catalytic activity">
    <reaction evidence="10">
        <text>[protein]-C-terminal L-amino acid-glycyl-phosphatidylethanolamide + H2O = [protein]-C-terminal L-amino acid-glycine + a 1,2-diacyl-sn-glycero-3-phosphoethanolamine</text>
        <dbReference type="Rhea" id="RHEA:67548"/>
        <dbReference type="Rhea" id="RHEA-COMP:17323"/>
        <dbReference type="Rhea" id="RHEA-COMP:17324"/>
        <dbReference type="ChEBI" id="CHEBI:15377"/>
        <dbReference type="ChEBI" id="CHEBI:64612"/>
        <dbReference type="ChEBI" id="CHEBI:172940"/>
        <dbReference type="ChEBI" id="CHEBI:172941"/>
    </reaction>
    <physiologicalReaction direction="left-to-right" evidence="10">
        <dbReference type="Rhea" id="RHEA:67549"/>
    </physiologicalReaction>
</comment>
<organism evidence="14 15">
    <name type="scientific">Euplotes crassus</name>
    <dbReference type="NCBI Taxonomy" id="5936"/>
    <lineage>
        <taxon>Eukaryota</taxon>
        <taxon>Sar</taxon>
        <taxon>Alveolata</taxon>
        <taxon>Ciliophora</taxon>
        <taxon>Intramacronucleata</taxon>
        <taxon>Spirotrichea</taxon>
        <taxon>Hypotrichia</taxon>
        <taxon>Euplotida</taxon>
        <taxon>Euplotidae</taxon>
        <taxon>Moneuplotes</taxon>
    </lineage>
</organism>
<keyword evidence="5 11" id="KW-0645">Protease</keyword>
<dbReference type="InterPro" id="IPR046792">
    <property type="entry name" value="Peptidase_C54_cat"/>
</dbReference>